<proteinExistence type="predicted"/>
<gene>
    <name evidence="1" type="ORF">K435DRAFT_488046</name>
</gene>
<reference evidence="1 2" key="1">
    <citation type="journal article" date="2019" name="Nat. Ecol. Evol.">
        <title>Megaphylogeny resolves global patterns of mushroom evolution.</title>
        <authorList>
            <person name="Varga T."/>
            <person name="Krizsan K."/>
            <person name="Foldi C."/>
            <person name="Dima B."/>
            <person name="Sanchez-Garcia M."/>
            <person name="Sanchez-Ramirez S."/>
            <person name="Szollosi G.J."/>
            <person name="Szarkandi J.G."/>
            <person name="Papp V."/>
            <person name="Albert L."/>
            <person name="Andreopoulos W."/>
            <person name="Angelini C."/>
            <person name="Antonin V."/>
            <person name="Barry K.W."/>
            <person name="Bougher N.L."/>
            <person name="Buchanan P."/>
            <person name="Buyck B."/>
            <person name="Bense V."/>
            <person name="Catcheside P."/>
            <person name="Chovatia M."/>
            <person name="Cooper J."/>
            <person name="Damon W."/>
            <person name="Desjardin D."/>
            <person name="Finy P."/>
            <person name="Geml J."/>
            <person name="Haridas S."/>
            <person name="Hughes K."/>
            <person name="Justo A."/>
            <person name="Karasinski D."/>
            <person name="Kautmanova I."/>
            <person name="Kiss B."/>
            <person name="Kocsube S."/>
            <person name="Kotiranta H."/>
            <person name="LaButti K.M."/>
            <person name="Lechner B.E."/>
            <person name="Liimatainen K."/>
            <person name="Lipzen A."/>
            <person name="Lukacs Z."/>
            <person name="Mihaltcheva S."/>
            <person name="Morgado L.N."/>
            <person name="Niskanen T."/>
            <person name="Noordeloos M.E."/>
            <person name="Ohm R.A."/>
            <person name="Ortiz-Santana B."/>
            <person name="Ovrebo C."/>
            <person name="Racz N."/>
            <person name="Riley R."/>
            <person name="Savchenko A."/>
            <person name="Shiryaev A."/>
            <person name="Soop K."/>
            <person name="Spirin V."/>
            <person name="Szebenyi C."/>
            <person name="Tomsovsky M."/>
            <person name="Tulloss R.E."/>
            <person name="Uehling J."/>
            <person name="Grigoriev I.V."/>
            <person name="Vagvolgyi C."/>
            <person name="Papp T."/>
            <person name="Martin F.M."/>
            <person name="Miettinen O."/>
            <person name="Hibbett D.S."/>
            <person name="Nagy L.G."/>
        </authorList>
    </citation>
    <scope>NUCLEOTIDE SEQUENCE [LARGE SCALE GENOMIC DNA]</scope>
    <source>
        <strain evidence="1 2">CBS 962.96</strain>
    </source>
</reference>
<keyword evidence="2" id="KW-1185">Reference proteome</keyword>
<protein>
    <submittedName>
        <fullName evidence="1">Uncharacterized protein</fullName>
    </submittedName>
</protein>
<sequence length="108" mass="12732">MEKLRWGEARYHGKKVRCMDTWLDRLLNLSLLEQRIMGWRGRGINFDVVGVDRAKRENMKKNAIERENGKEQDTYYGGWKSYFKFEDEGLKKVSELAMAKKGTEGRVV</sequence>
<organism evidence="1 2">
    <name type="scientific">Dendrothele bispora (strain CBS 962.96)</name>
    <dbReference type="NCBI Taxonomy" id="1314807"/>
    <lineage>
        <taxon>Eukaryota</taxon>
        <taxon>Fungi</taxon>
        <taxon>Dikarya</taxon>
        <taxon>Basidiomycota</taxon>
        <taxon>Agaricomycotina</taxon>
        <taxon>Agaricomycetes</taxon>
        <taxon>Agaricomycetidae</taxon>
        <taxon>Agaricales</taxon>
        <taxon>Agaricales incertae sedis</taxon>
        <taxon>Dendrothele</taxon>
    </lineage>
</organism>
<evidence type="ECO:0000313" key="2">
    <source>
        <dbReference type="Proteomes" id="UP000297245"/>
    </source>
</evidence>
<name>A0A4S8KZD6_DENBC</name>
<accession>A0A4S8KZD6</accession>
<evidence type="ECO:0000313" key="1">
    <source>
        <dbReference type="EMBL" id="THU81008.1"/>
    </source>
</evidence>
<dbReference type="EMBL" id="ML179850">
    <property type="protein sequence ID" value="THU81008.1"/>
    <property type="molecule type" value="Genomic_DNA"/>
</dbReference>
<dbReference type="Proteomes" id="UP000297245">
    <property type="component" value="Unassembled WGS sequence"/>
</dbReference>
<dbReference type="AlphaFoldDB" id="A0A4S8KZD6"/>